<evidence type="ECO:0000313" key="16">
    <source>
        <dbReference type="EMBL" id="TBU90018.1"/>
    </source>
</evidence>
<evidence type="ECO:0000313" key="19">
    <source>
        <dbReference type="Proteomes" id="UP000293172"/>
    </source>
</evidence>
<keyword evidence="2 10" id="KW-0813">Transport</keyword>
<evidence type="ECO:0000259" key="15">
    <source>
        <dbReference type="Pfam" id="PF07715"/>
    </source>
</evidence>
<dbReference type="InterPro" id="IPR012910">
    <property type="entry name" value="Plug_dom"/>
</dbReference>
<dbReference type="Gene3D" id="2.40.170.20">
    <property type="entry name" value="TonB-dependent receptor, beta-barrel domain"/>
    <property type="match status" value="1"/>
</dbReference>
<keyword evidence="9 10" id="KW-0998">Cell outer membrane</keyword>
<gene>
    <name evidence="17" type="ORF">DNK34_18545</name>
    <name evidence="16" type="ORF">DNK44_16110</name>
</gene>
<feature type="region of interest" description="Disordered" evidence="12">
    <location>
        <begin position="226"/>
        <end position="287"/>
    </location>
</feature>
<name>A0A4Q9QZR8_9GAMM</name>
<comment type="similarity">
    <text evidence="10 11">Belongs to the TonB-dependent receptor family.</text>
</comment>
<evidence type="ECO:0000259" key="14">
    <source>
        <dbReference type="Pfam" id="PF00593"/>
    </source>
</evidence>
<protein>
    <submittedName>
        <fullName evidence="16">TonB-dependent receptor</fullName>
    </submittedName>
</protein>
<dbReference type="OrthoDB" id="9764669at2"/>
<dbReference type="Pfam" id="PF07715">
    <property type="entry name" value="Plug"/>
    <property type="match status" value="1"/>
</dbReference>
<evidence type="ECO:0000256" key="9">
    <source>
        <dbReference type="ARBA" id="ARBA00023237"/>
    </source>
</evidence>
<evidence type="ECO:0000256" key="12">
    <source>
        <dbReference type="SAM" id="MobiDB-lite"/>
    </source>
</evidence>
<dbReference type="InterPro" id="IPR037066">
    <property type="entry name" value="Plug_dom_sf"/>
</dbReference>
<keyword evidence="16" id="KW-0675">Receptor</keyword>
<keyword evidence="4 10" id="KW-0812">Transmembrane</keyword>
<dbReference type="Pfam" id="PF00593">
    <property type="entry name" value="TonB_dep_Rec_b-barrel"/>
    <property type="match status" value="1"/>
</dbReference>
<evidence type="ECO:0000256" key="13">
    <source>
        <dbReference type="SAM" id="SignalP"/>
    </source>
</evidence>
<dbReference type="GO" id="GO:0015344">
    <property type="term" value="F:siderophore uptake transmembrane transporter activity"/>
    <property type="evidence" value="ECO:0007669"/>
    <property type="project" value="TreeGrafter"/>
</dbReference>
<evidence type="ECO:0000256" key="8">
    <source>
        <dbReference type="ARBA" id="ARBA00023136"/>
    </source>
</evidence>
<dbReference type="PANTHER" id="PTHR30069:SF53">
    <property type="entry name" value="COLICIN I RECEPTOR-RELATED"/>
    <property type="match status" value="1"/>
</dbReference>
<comment type="caution">
    <text evidence="16">The sequence shown here is derived from an EMBL/GenBank/DDBJ whole genome shotgun (WGS) entry which is preliminary data.</text>
</comment>
<keyword evidence="3 10" id="KW-1134">Transmembrane beta strand</keyword>
<dbReference type="GO" id="GO:0044718">
    <property type="term" value="P:siderophore transmembrane transport"/>
    <property type="evidence" value="ECO:0007669"/>
    <property type="project" value="TreeGrafter"/>
</dbReference>
<evidence type="ECO:0000256" key="4">
    <source>
        <dbReference type="ARBA" id="ARBA00022692"/>
    </source>
</evidence>
<sequence length="698" mass="75786">MTSKRFSMNPISAALLVLGSASLHTVAQAATDTDPLELDSVRVVSAAGFEQNIADAPASISVVSREELEKQSYTSVIDAVKNIPGVYVTGGGNSQDISIRGMTSDYTLVLVDGRPVSAGRAVQTNGTSAGKQQVSLPPLAMIERIEVIRGPMSSLYGSEAMGGVINIITRRATDEWHGTVRTEYTSSLNDISNDEAHTEIYAGGALIPGLLSLQVNGAYTGVDESDFVGGSESSESNPETKRKNAGLEFSLTPTESDRISLGYRDTTQETTHTAGKSTPVTATAPAGTASTSRFDKEIWTLSHDGNYGDLLINSYLQRDYSERVQDLPMEETINLFNTQGTYFWGSHTVTFGAQYKEEEFVNGQNVLFNDNIPGGVRKADRWIAAVFTEVDWAITDDLSVTTGLRYNDDEFFGAHLSPRIYGVYQLMPTLTLKGGVSTGYRQPTLSQSTEGFGGRTGGGGSPNVSTTGQPLPRALSIGNADLDPETSTNYEVGFVYNDPSVGLGASLMVFHTIFKDKLAEDRYCTSTGAANNNDVANYSCVFGGNTFYFLSTTKNIDEAVMQGVELTLDYDFTSDLQLSTSYTFTESEQKTGEFKGEPLNKQPRHMFNANLDWAASNRLNLWTQYNYRSRTSDYLSRTSMSDSTPGYGFVDVGAVYKLTESVDVKAGLYNVTNKEVTNSDYDVVLDGRRLNVGLTIDF</sequence>
<feature type="compositionally biased region" description="Low complexity" evidence="12">
    <location>
        <begin position="277"/>
        <end position="287"/>
    </location>
</feature>
<evidence type="ECO:0000256" key="7">
    <source>
        <dbReference type="ARBA" id="ARBA00023077"/>
    </source>
</evidence>
<dbReference type="Proteomes" id="UP000293172">
    <property type="component" value="Unassembled WGS sequence"/>
</dbReference>
<evidence type="ECO:0000256" key="3">
    <source>
        <dbReference type="ARBA" id="ARBA00022452"/>
    </source>
</evidence>
<keyword evidence="5 13" id="KW-0732">Signal</keyword>
<feature type="domain" description="TonB-dependent receptor plug" evidence="15">
    <location>
        <begin position="54"/>
        <end position="164"/>
    </location>
</feature>
<reference evidence="18 19" key="1">
    <citation type="submission" date="2018-06" db="EMBL/GenBank/DDBJ databases">
        <title>Three novel Pseudomonas species isolated from symptomatic oak.</title>
        <authorList>
            <person name="Bueno-Gonzalez V."/>
            <person name="Brady C."/>
        </authorList>
    </citation>
    <scope>NUCLEOTIDE SEQUENCE [LARGE SCALE GENOMIC DNA]</scope>
    <source>
        <strain evidence="17 18">P26B</strain>
        <strain evidence="16 19">P6B</strain>
    </source>
</reference>
<feature type="chain" id="PRO_5020393185" evidence="13">
    <location>
        <begin position="30"/>
        <end position="698"/>
    </location>
</feature>
<keyword evidence="18" id="KW-1185">Reference proteome</keyword>
<dbReference type="AlphaFoldDB" id="A0A4Q9QZR8"/>
<feature type="region of interest" description="Disordered" evidence="12">
    <location>
        <begin position="445"/>
        <end position="464"/>
    </location>
</feature>
<dbReference type="RefSeq" id="WP_131176610.1">
    <property type="nucleotide sequence ID" value="NZ_QJUL01000023.1"/>
</dbReference>
<feature type="signal peptide" evidence="13">
    <location>
        <begin position="1"/>
        <end position="29"/>
    </location>
</feature>
<evidence type="ECO:0000256" key="2">
    <source>
        <dbReference type="ARBA" id="ARBA00022448"/>
    </source>
</evidence>
<dbReference type="InterPro" id="IPR036942">
    <property type="entry name" value="Beta-barrel_TonB_sf"/>
</dbReference>
<evidence type="ECO:0000256" key="10">
    <source>
        <dbReference type="PROSITE-ProRule" id="PRU01360"/>
    </source>
</evidence>
<accession>A0A4Q9QZR8</accession>
<dbReference type="InterPro" id="IPR039426">
    <property type="entry name" value="TonB-dep_rcpt-like"/>
</dbReference>
<evidence type="ECO:0000313" key="18">
    <source>
        <dbReference type="Proteomes" id="UP000291334"/>
    </source>
</evidence>
<dbReference type="PANTHER" id="PTHR30069">
    <property type="entry name" value="TONB-DEPENDENT OUTER MEMBRANE RECEPTOR"/>
    <property type="match status" value="1"/>
</dbReference>
<feature type="domain" description="TonB-dependent receptor-like beta-barrel" evidence="14">
    <location>
        <begin position="235"/>
        <end position="671"/>
    </location>
</feature>
<dbReference type="InterPro" id="IPR000531">
    <property type="entry name" value="Beta-barrel_TonB"/>
</dbReference>
<organism evidence="16 19">
    <name type="scientific">Phytopseudomonas dryadis</name>
    <dbReference type="NCBI Taxonomy" id="2487520"/>
    <lineage>
        <taxon>Bacteria</taxon>
        <taxon>Pseudomonadati</taxon>
        <taxon>Pseudomonadota</taxon>
        <taxon>Gammaproteobacteria</taxon>
        <taxon>Pseudomonadales</taxon>
        <taxon>Pseudomonadaceae</taxon>
        <taxon>Phytopseudomonas</taxon>
    </lineage>
</organism>
<comment type="subcellular location">
    <subcellularLocation>
        <location evidence="1 10">Cell outer membrane</location>
        <topology evidence="1 10">Multi-pass membrane protein</topology>
    </subcellularLocation>
</comment>
<dbReference type="Gene3D" id="2.170.130.10">
    <property type="entry name" value="TonB-dependent receptor, plug domain"/>
    <property type="match status" value="1"/>
</dbReference>
<dbReference type="SUPFAM" id="SSF56935">
    <property type="entry name" value="Porins"/>
    <property type="match status" value="1"/>
</dbReference>
<proteinExistence type="inferred from homology"/>
<evidence type="ECO:0000256" key="5">
    <source>
        <dbReference type="ARBA" id="ARBA00022729"/>
    </source>
</evidence>
<evidence type="ECO:0000256" key="6">
    <source>
        <dbReference type="ARBA" id="ARBA00023065"/>
    </source>
</evidence>
<dbReference type="GO" id="GO:0009279">
    <property type="term" value="C:cell outer membrane"/>
    <property type="evidence" value="ECO:0007669"/>
    <property type="project" value="UniProtKB-SubCell"/>
</dbReference>
<dbReference type="Proteomes" id="UP000291334">
    <property type="component" value="Unassembled WGS sequence"/>
</dbReference>
<evidence type="ECO:0000256" key="1">
    <source>
        <dbReference type="ARBA" id="ARBA00004571"/>
    </source>
</evidence>
<dbReference type="CDD" id="cd01347">
    <property type="entry name" value="ligand_gated_channel"/>
    <property type="match status" value="1"/>
</dbReference>
<keyword evidence="8 10" id="KW-0472">Membrane</keyword>
<keyword evidence="6" id="KW-0406">Ion transport</keyword>
<evidence type="ECO:0000313" key="17">
    <source>
        <dbReference type="EMBL" id="TBV02654.1"/>
    </source>
</evidence>
<evidence type="ECO:0000256" key="11">
    <source>
        <dbReference type="RuleBase" id="RU003357"/>
    </source>
</evidence>
<feature type="compositionally biased region" description="Gly residues" evidence="12">
    <location>
        <begin position="451"/>
        <end position="461"/>
    </location>
</feature>
<keyword evidence="7 11" id="KW-0798">TonB box</keyword>
<dbReference type="EMBL" id="QJUL01000023">
    <property type="protein sequence ID" value="TBU90018.1"/>
    <property type="molecule type" value="Genomic_DNA"/>
</dbReference>
<dbReference type="PROSITE" id="PS52016">
    <property type="entry name" value="TONB_DEPENDENT_REC_3"/>
    <property type="match status" value="1"/>
</dbReference>
<dbReference type="EMBL" id="QJUM01000023">
    <property type="protein sequence ID" value="TBV02654.1"/>
    <property type="molecule type" value="Genomic_DNA"/>
</dbReference>